<evidence type="ECO:0008006" key="11">
    <source>
        <dbReference type="Google" id="ProtNLM"/>
    </source>
</evidence>
<evidence type="ECO:0000259" key="8">
    <source>
        <dbReference type="Pfam" id="PF08646"/>
    </source>
</evidence>
<evidence type="ECO:0000256" key="1">
    <source>
        <dbReference type="ARBA" id="ARBA00005690"/>
    </source>
</evidence>
<dbReference type="CDD" id="cd04480">
    <property type="entry name" value="RPA1_DBD_A_like"/>
    <property type="match status" value="1"/>
</dbReference>
<sequence length="336" mass="38332">MGSSEDDFTPLSELAVGMNKCTVRVRVSRLWESFNPKNDISFGLDCLLIDEEGETMQARVRRDDIDQFEEQLIEGKVYALSYFTVDDTGESYMTCSNEFTMYFGRQTVVNEIEGDIDSIPLHSFEFIDFKNLHSRCDNTIRAVCSTTCSKYYLDLEIPEVQEFREKVSLIDIDCTSKWCYLGCDTCQKSMYGAPRKYKCSRCGPIKRPVHWYKLKTTVKDATGTMNLMIFCDVAEELVGVSAEELVDEIEDEEELFTLPDKIEDLLGSTHTFQVFDKDLSGSFLVYSIMDHDSVPVPSTTTSQGNEESNAVTGEARLKSTRLQKPNKRLRGDDWIN</sequence>
<name>A0A811MIU6_9POAL</name>
<keyword evidence="2" id="KW-0479">Metal-binding</keyword>
<dbReference type="Proteomes" id="UP000604825">
    <property type="component" value="Unassembled WGS sequence"/>
</dbReference>
<evidence type="ECO:0000313" key="9">
    <source>
        <dbReference type="EMBL" id="CAD6205442.1"/>
    </source>
</evidence>
<evidence type="ECO:0000313" key="10">
    <source>
        <dbReference type="Proteomes" id="UP000604825"/>
    </source>
</evidence>
<keyword evidence="10" id="KW-1185">Reference proteome</keyword>
<evidence type="ECO:0000256" key="6">
    <source>
        <dbReference type="SAM" id="MobiDB-lite"/>
    </source>
</evidence>
<comment type="similarity">
    <text evidence="1">Belongs to the replication factor A protein 1 family.</text>
</comment>
<feature type="domain" description="Replication factor A C-terminal" evidence="8">
    <location>
        <begin position="176"/>
        <end position="274"/>
    </location>
</feature>
<dbReference type="SUPFAM" id="SSF50249">
    <property type="entry name" value="Nucleic acid-binding proteins"/>
    <property type="match status" value="2"/>
</dbReference>
<evidence type="ECO:0000256" key="5">
    <source>
        <dbReference type="ARBA" id="ARBA00023125"/>
    </source>
</evidence>
<proteinExistence type="inferred from homology"/>
<dbReference type="OrthoDB" id="642880at2759"/>
<dbReference type="EMBL" id="CAJGYO010000001">
    <property type="protein sequence ID" value="CAD6205442.1"/>
    <property type="molecule type" value="Genomic_DNA"/>
</dbReference>
<feature type="region of interest" description="Disordered" evidence="6">
    <location>
        <begin position="295"/>
        <end position="315"/>
    </location>
</feature>
<evidence type="ECO:0000256" key="3">
    <source>
        <dbReference type="ARBA" id="ARBA00022771"/>
    </source>
</evidence>
<reference evidence="9" key="1">
    <citation type="submission" date="2020-10" db="EMBL/GenBank/DDBJ databases">
        <authorList>
            <person name="Han B."/>
            <person name="Lu T."/>
            <person name="Zhao Q."/>
            <person name="Huang X."/>
            <person name="Zhao Y."/>
        </authorList>
    </citation>
    <scope>NUCLEOTIDE SEQUENCE</scope>
</reference>
<evidence type="ECO:0000256" key="2">
    <source>
        <dbReference type="ARBA" id="ARBA00022723"/>
    </source>
</evidence>
<feature type="compositionally biased region" description="Polar residues" evidence="6">
    <location>
        <begin position="296"/>
        <end position="311"/>
    </location>
</feature>
<dbReference type="GO" id="GO:0003677">
    <property type="term" value="F:DNA binding"/>
    <property type="evidence" value="ECO:0007669"/>
    <property type="project" value="UniProtKB-KW"/>
</dbReference>
<feature type="domain" description="Replication protein A 70 kDa DNA-binding subunit B/D first OB fold" evidence="7">
    <location>
        <begin position="8"/>
        <end position="111"/>
    </location>
</feature>
<accession>A0A811MIU6</accession>
<organism evidence="9 10">
    <name type="scientific">Miscanthus lutarioriparius</name>
    <dbReference type="NCBI Taxonomy" id="422564"/>
    <lineage>
        <taxon>Eukaryota</taxon>
        <taxon>Viridiplantae</taxon>
        <taxon>Streptophyta</taxon>
        <taxon>Embryophyta</taxon>
        <taxon>Tracheophyta</taxon>
        <taxon>Spermatophyta</taxon>
        <taxon>Magnoliopsida</taxon>
        <taxon>Liliopsida</taxon>
        <taxon>Poales</taxon>
        <taxon>Poaceae</taxon>
        <taxon>PACMAD clade</taxon>
        <taxon>Panicoideae</taxon>
        <taxon>Andropogonodae</taxon>
        <taxon>Andropogoneae</taxon>
        <taxon>Saccharinae</taxon>
        <taxon>Miscanthus</taxon>
    </lineage>
</organism>
<dbReference type="PANTHER" id="PTHR47165:SF3">
    <property type="entry name" value="RETROTRANSPOSON-LIKE PROTEIN"/>
    <property type="match status" value="1"/>
</dbReference>
<dbReference type="InterPro" id="IPR013955">
    <property type="entry name" value="Rep_factor-A_C"/>
</dbReference>
<evidence type="ECO:0000259" key="7">
    <source>
        <dbReference type="Pfam" id="PF02721"/>
    </source>
</evidence>
<dbReference type="AlphaFoldDB" id="A0A811MIU6"/>
<evidence type="ECO:0000256" key="4">
    <source>
        <dbReference type="ARBA" id="ARBA00022833"/>
    </source>
</evidence>
<dbReference type="Pfam" id="PF02721">
    <property type="entry name" value="DUF223"/>
    <property type="match status" value="1"/>
</dbReference>
<dbReference type="InterPro" id="IPR047192">
    <property type="entry name" value="Euk_RPA1_DBD_C"/>
</dbReference>
<dbReference type="Gene3D" id="2.40.50.140">
    <property type="entry name" value="Nucleic acid-binding proteins"/>
    <property type="match status" value="2"/>
</dbReference>
<comment type="caution">
    <text evidence="9">The sequence shown here is derived from an EMBL/GenBank/DDBJ whole genome shotgun (WGS) entry which is preliminary data.</text>
</comment>
<keyword evidence="3" id="KW-0863">Zinc-finger</keyword>
<dbReference type="CDD" id="cd04476">
    <property type="entry name" value="RPA1_DBD_C"/>
    <property type="match status" value="1"/>
</dbReference>
<dbReference type="InterPro" id="IPR003871">
    <property type="entry name" value="RFA1B/D_OB_1st"/>
</dbReference>
<dbReference type="PANTHER" id="PTHR47165">
    <property type="entry name" value="OS03G0429900 PROTEIN"/>
    <property type="match status" value="1"/>
</dbReference>
<dbReference type="GO" id="GO:0008270">
    <property type="term" value="F:zinc ion binding"/>
    <property type="evidence" value="ECO:0007669"/>
    <property type="project" value="UniProtKB-KW"/>
</dbReference>
<keyword evidence="5" id="KW-0238">DNA-binding</keyword>
<keyword evidence="4" id="KW-0862">Zinc</keyword>
<dbReference type="InterPro" id="IPR012340">
    <property type="entry name" value="NA-bd_OB-fold"/>
</dbReference>
<gene>
    <name evidence="9" type="ORF">NCGR_LOCUS3273</name>
</gene>
<protein>
    <recommendedName>
        <fullName evidence="11">Replication factor A C-terminal domain-containing protein</fullName>
    </recommendedName>
</protein>
<dbReference type="Pfam" id="PF08646">
    <property type="entry name" value="Rep_fac-A_C"/>
    <property type="match status" value="1"/>
</dbReference>